<dbReference type="EMBL" id="JACBAZ010000001">
    <property type="protein sequence ID" value="NWK54024.1"/>
    <property type="molecule type" value="Genomic_DNA"/>
</dbReference>
<dbReference type="Proteomes" id="UP000557872">
    <property type="component" value="Unassembled WGS sequence"/>
</dbReference>
<keyword evidence="11" id="KW-1185">Reference proteome</keyword>
<evidence type="ECO:0000313" key="10">
    <source>
        <dbReference type="EMBL" id="NWK54024.1"/>
    </source>
</evidence>
<evidence type="ECO:0000256" key="1">
    <source>
        <dbReference type="ARBA" id="ARBA00022553"/>
    </source>
</evidence>
<dbReference type="InterPro" id="IPR016032">
    <property type="entry name" value="Sig_transdc_resp-reg_C-effctor"/>
</dbReference>
<dbReference type="PROSITE" id="PS50110">
    <property type="entry name" value="RESPONSE_REGULATORY"/>
    <property type="match status" value="1"/>
</dbReference>
<evidence type="ECO:0000256" key="7">
    <source>
        <dbReference type="PROSITE-ProRule" id="PRU01091"/>
    </source>
</evidence>
<dbReference type="CDD" id="cd00383">
    <property type="entry name" value="trans_reg_C"/>
    <property type="match status" value="1"/>
</dbReference>
<keyword evidence="3" id="KW-0805">Transcription regulation</keyword>
<dbReference type="RefSeq" id="WP_178930573.1">
    <property type="nucleotide sequence ID" value="NZ_JACBAZ010000001.1"/>
</dbReference>
<keyword evidence="1 6" id="KW-0597">Phosphoprotein</keyword>
<keyword evidence="2" id="KW-0902">Two-component regulatory system</keyword>
<evidence type="ECO:0000313" key="11">
    <source>
        <dbReference type="Proteomes" id="UP000557872"/>
    </source>
</evidence>
<dbReference type="PANTHER" id="PTHR48111">
    <property type="entry name" value="REGULATOR OF RPOS"/>
    <property type="match status" value="1"/>
</dbReference>
<evidence type="ECO:0000259" key="9">
    <source>
        <dbReference type="PROSITE" id="PS51755"/>
    </source>
</evidence>
<evidence type="ECO:0000256" key="4">
    <source>
        <dbReference type="ARBA" id="ARBA00023125"/>
    </source>
</evidence>
<keyword evidence="4 7" id="KW-0238">DNA-binding</keyword>
<evidence type="ECO:0000256" key="6">
    <source>
        <dbReference type="PROSITE-ProRule" id="PRU00169"/>
    </source>
</evidence>
<evidence type="ECO:0000256" key="2">
    <source>
        <dbReference type="ARBA" id="ARBA00023012"/>
    </source>
</evidence>
<dbReference type="GO" id="GO:0000156">
    <property type="term" value="F:phosphorelay response regulator activity"/>
    <property type="evidence" value="ECO:0007669"/>
    <property type="project" value="TreeGrafter"/>
</dbReference>
<feature type="domain" description="Response regulatory" evidence="8">
    <location>
        <begin position="6"/>
        <end position="120"/>
    </location>
</feature>
<dbReference type="SUPFAM" id="SSF52172">
    <property type="entry name" value="CheY-like"/>
    <property type="match status" value="1"/>
</dbReference>
<dbReference type="SMART" id="SM00448">
    <property type="entry name" value="REC"/>
    <property type="match status" value="1"/>
</dbReference>
<dbReference type="Gene3D" id="1.10.10.10">
    <property type="entry name" value="Winged helix-like DNA-binding domain superfamily/Winged helix DNA-binding domain"/>
    <property type="match status" value="1"/>
</dbReference>
<proteinExistence type="predicted"/>
<gene>
    <name evidence="10" type="ORF">HW115_00250</name>
</gene>
<evidence type="ECO:0000256" key="5">
    <source>
        <dbReference type="ARBA" id="ARBA00023163"/>
    </source>
</evidence>
<dbReference type="GO" id="GO:0006355">
    <property type="term" value="P:regulation of DNA-templated transcription"/>
    <property type="evidence" value="ECO:0007669"/>
    <property type="project" value="InterPro"/>
</dbReference>
<comment type="caution">
    <text evidence="10">The sequence shown here is derived from an EMBL/GenBank/DDBJ whole genome shotgun (WGS) entry which is preliminary data.</text>
</comment>
<evidence type="ECO:0000256" key="3">
    <source>
        <dbReference type="ARBA" id="ARBA00023015"/>
    </source>
</evidence>
<dbReference type="PANTHER" id="PTHR48111:SF1">
    <property type="entry name" value="TWO-COMPONENT RESPONSE REGULATOR ORR33"/>
    <property type="match status" value="1"/>
</dbReference>
<evidence type="ECO:0000259" key="8">
    <source>
        <dbReference type="PROSITE" id="PS50110"/>
    </source>
</evidence>
<dbReference type="InterPro" id="IPR001867">
    <property type="entry name" value="OmpR/PhoB-type_DNA-bd"/>
</dbReference>
<dbReference type="InterPro" id="IPR036388">
    <property type="entry name" value="WH-like_DNA-bd_sf"/>
</dbReference>
<dbReference type="GO" id="GO:0032993">
    <property type="term" value="C:protein-DNA complex"/>
    <property type="evidence" value="ECO:0007669"/>
    <property type="project" value="TreeGrafter"/>
</dbReference>
<feature type="DNA-binding region" description="OmpR/PhoB-type" evidence="7">
    <location>
        <begin position="130"/>
        <end position="229"/>
    </location>
</feature>
<dbReference type="Gene3D" id="3.40.50.2300">
    <property type="match status" value="1"/>
</dbReference>
<accession>A0A851GIG8</accession>
<organism evidence="10 11">
    <name type="scientific">Oceaniferula marina</name>
    <dbReference type="NCBI Taxonomy" id="2748318"/>
    <lineage>
        <taxon>Bacteria</taxon>
        <taxon>Pseudomonadati</taxon>
        <taxon>Verrucomicrobiota</taxon>
        <taxon>Verrucomicrobiia</taxon>
        <taxon>Verrucomicrobiales</taxon>
        <taxon>Verrucomicrobiaceae</taxon>
        <taxon>Oceaniferula</taxon>
    </lineage>
</organism>
<dbReference type="Gene3D" id="6.10.250.690">
    <property type="match status" value="1"/>
</dbReference>
<dbReference type="SMART" id="SM00862">
    <property type="entry name" value="Trans_reg_C"/>
    <property type="match status" value="1"/>
</dbReference>
<dbReference type="GO" id="GO:0000976">
    <property type="term" value="F:transcription cis-regulatory region binding"/>
    <property type="evidence" value="ECO:0007669"/>
    <property type="project" value="TreeGrafter"/>
</dbReference>
<feature type="domain" description="OmpR/PhoB-type" evidence="9">
    <location>
        <begin position="130"/>
        <end position="229"/>
    </location>
</feature>
<dbReference type="GO" id="GO:0005829">
    <property type="term" value="C:cytosol"/>
    <property type="evidence" value="ECO:0007669"/>
    <property type="project" value="TreeGrafter"/>
</dbReference>
<reference evidence="10 11" key="1">
    <citation type="submission" date="2020-07" db="EMBL/GenBank/DDBJ databases">
        <title>Roseicoccus Jingziensis gen. nov., sp. nov., isolated from coastal seawater.</title>
        <authorList>
            <person name="Feng X."/>
        </authorList>
    </citation>
    <scope>NUCLEOTIDE SEQUENCE [LARGE SCALE GENOMIC DNA]</scope>
    <source>
        <strain evidence="10 11">N1E253</strain>
    </source>
</reference>
<protein>
    <submittedName>
        <fullName evidence="10">Response regulator transcription factor</fullName>
    </submittedName>
</protein>
<dbReference type="SUPFAM" id="SSF46894">
    <property type="entry name" value="C-terminal effector domain of the bipartite response regulators"/>
    <property type="match status" value="1"/>
</dbReference>
<dbReference type="PROSITE" id="PS51755">
    <property type="entry name" value="OMPR_PHOB"/>
    <property type="match status" value="1"/>
</dbReference>
<dbReference type="AlphaFoldDB" id="A0A851GIG8"/>
<dbReference type="InterPro" id="IPR039420">
    <property type="entry name" value="WalR-like"/>
</dbReference>
<dbReference type="InterPro" id="IPR001789">
    <property type="entry name" value="Sig_transdc_resp-reg_receiver"/>
</dbReference>
<name>A0A851GIG8_9BACT</name>
<dbReference type="Pfam" id="PF00072">
    <property type="entry name" value="Response_reg"/>
    <property type="match status" value="1"/>
</dbReference>
<sequence length="229" mass="25789">MKENPVILVVEDDDAVRQGIVDALTFAGYEVLSAADGREGMQLALRASYQLMLLDLVMPHHSGFEVLEALRKDRPGQPVIILSARGEESDRVRGLTMGADDYVVKPFSVRELLARVDAVLRRSSERIVGDQCYVFSGGEADFSRRELRMQDGSRLKISERESDLLKYLVANRGRAVSREELLQQVWRIDPKHIETRTIDMHIAHLREKLGADGQKVLLTVRGKGYMVGE</sequence>
<keyword evidence="5" id="KW-0804">Transcription</keyword>
<dbReference type="Pfam" id="PF00486">
    <property type="entry name" value="Trans_reg_C"/>
    <property type="match status" value="1"/>
</dbReference>
<dbReference type="InterPro" id="IPR011006">
    <property type="entry name" value="CheY-like_superfamily"/>
</dbReference>
<feature type="modified residue" description="4-aspartylphosphate" evidence="6">
    <location>
        <position position="55"/>
    </location>
</feature>